<dbReference type="Proteomes" id="UP001165297">
    <property type="component" value="Unassembled WGS sequence"/>
</dbReference>
<evidence type="ECO:0000313" key="4">
    <source>
        <dbReference type="Proteomes" id="UP001165297"/>
    </source>
</evidence>
<reference evidence="3" key="1">
    <citation type="submission" date="2021-10" db="EMBL/GenBank/DDBJ databases">
        <authorList>
            <person name="Dean J.D."/>
            <person name="Kim M.K."/>
            <person name="Newey C.N."/>
            <person name="Stoker T.S."/>
            <person name="Thompson D.W."/>
            <person name="Grose J.H."/>
        </authorList>
    </citation>
    <scope>NUCLEOTIDE SEQUENCE</scope>
    <source>
        <strain evidence="3">BT635</strain>
    </source>
</reference>
<evidence type="ECO:0000313" key="3">
    <source>
        <dbReference type="EMBL" id="MCB2378650.1"/>
    </source>
</evidence>
<organism evidence="3 4">
    <name type="scientific">Hymenobacter nitidus</name>
    <dbReference type="NCBI Taxonomy" id="2880929"/>
    <lineage>
        <taxon>Bacteria</taxon>
        <taxon>Pseudomonadati</taxon>
        <taxon>Bacteroidota</taxon>
        <taxon>Cytophagia</taxon>
        <taxon>Cytophagales</taxon>
        <taxon>Hymenobacteraceae</taxon>
        <taxon>Hymenobacter</taxon>
    </lineage>
</organism>
<feature type="region of interest" description="Disordered" evidence="1">
    <location>
        <begin position="463"/>
        <end position="507"/>
    </location>
</feature>
<dbReference type="RefSeq" id="WP_226186601.1">
    <property type="nucleotide sequence ID" value="NZ_JAJADQ010000007.1"/>
</dbReference>
<accession>A0ABS8AHD7</accession>
<feature type="transmembrane region" description="Helical" evidence="2">
    <location>
        <begin position="37"/>
        <end position="57"/>
    </location>
</feature>
<evidence type="ECO:0000256" key="2">
    <source>
        <dbReference type="SAM" id="Phobius"/>
    </source>
</evidence>
<name>A0ABS8AHD7_9BACT</name>
<comment type="caution">
    <text evidence="3">The sequence shown here is derived from an EMBL/GenBank/DDBJ whole genome shotgun (WGS) entry which is preliminary data.</text>
</comment>
<keyword evidence="4" id="KW-1185">Reference proteome</keyword>
<keyword evidence="2" id="KW-0812">Transmembrane</keyword>
<feature type="compositionally biased region" description="Basic and acidic residues" evidence="1">
    <location>
        <begin position="476"/>
        <end position="502"/>
    </location>
</feature>
<gene>
    <name evidence="3" type="ORF">LGH70_13700</name>
</gene>
<dbReference type="EMBL" id="JAJADQ010000007">
    <property type="protein sequence ID" value="MCB2378650.1"/>
    <property type="molecule type" value="Genomic_DNA"/>
</dbReference>
<keyword evidence="2" id="KW-1133">Transmembrane helix</keyword>
<feature type="transmembrane region" description="Helical" evidence="2">
    <location>
        <begin position="12"/>
        <end position="31"/>
    </location>
</feature>
<sequence>MHQTNHWHRTARVLLPALALAAVLGLVAWRAPQWLPLAAGLALVLAAAVAWLLWTIWREPLPLTAQQLDRRFPELEDSAGLLLQPTAALNLLQQLQQQHVAGRLQELQQHTATLIPVRFAPALGLTGVALALLAGVWFWPLPPSTAAPPAAPKVALRFPAQPAKPNTPAPARITDTRIRIAPPAYTRRPGFTAADASFRCPAGSRAQWTVQVSRAAGTPQLEIGRQRLNFQPVPGQPLQFTVSHMFTASTLYRIRFAGQVSDDYAVEVLPDRSPVVQIVAPKPYTLIEFGQKPQVAVRLALSDDYGLTRARLVATVAQGQGEAVKFKEVATDLSPALRGQATQASLTHLLRLPALGLTYGDEVYFYVQAWDNARHSTRSDTYLVQWEDTTVNDAASDMAMGVNVVPAYFRSQRQVIIDTEKLLAEKSKLDATTFTSRANDLGHDQKVLRLRYGKFLGEEFEESFGQSATRPPVADADEHAEGEHTDEPGHSEAEEAGHDHSAAPEAGGGSVIAESAQLLDTYVHHHDDSETADFLEPAVKAKLRGVLSQMWEAELRLRTARPAEALPYEYRALRLLKQVQQQTRVYVRKSGFEPPVIPESTTRLTGELTAAAAPQLRQQVAAAPAQETVQAALRLLTALRQGQPARPADAARLDRAGGSLAQAALRNPGRYLAAVRDARQLSTELRAGRAPCSSCLVKVEAALHDLLPAPPPAPARATGPDRLARRYFQELSR</sequence>
<proteinExistence type="predicted"/>
<feature type="transmembrane region" description="Helical" evidence="2">
    <location>
        <begin position="119"/>
        <end position="139"/>
    </location>
</feature>
<keyword evidence="2" id="KW-0472">Membrane</keyword>
<evidence type="ECO:0000256" key="1">
    <source>
        <dbReference type="SAM" id="MobiDB-lite"/>
    </source>
</evidence>
<protein>
    <submittedName>
        <fullName evidence="3">DUF4175 domain-containing protein</fullName>
    </submittedName>
</protein>